<dbReference type="InterPro" id="IPR027954">
    <property type="entry name" value="Transcobalamin-like_C"/>
</dbReference>
<proteinExistence type="predicted"/>
<gene>
    <name evidence="2" type="ORF">H9872_08055</name>
</gene>
<evidence type="ECO:0000313" key="3">
    <source>
        <dbReference type="Proteomes" id="UP000824229"/>
    </source>
</evidence>
<dbReference type="AlphaFoldDB" id="A0A9E2NLT8"/>
<organism evidence="2 3">
    <name type="scientific">Candidatus Cellulosilyticum pullistercoris</name>
    <dbReference type="NCBI Taxonomy" id="2838521"/>
    <lineage>
        <taxon>Bacteria</taxon>
        <taxon>Bacillati</taxon>
        <taxon>Bacillota</taxon>
        <taxon>Clostridia</taxon>
        <taxon>Lachnospirales</taxon>
        <taxon>Cellulosilyticaceae</taxon>
        <taxon>Cellulosilyticum</taxon>
    </lineage>
</organism>
<reference evidence="2" key="2">
    <citation type="submission" date="2021-04" db="EMBL/GenBank/DDBJ databases">
        <authorList>
            <person name="Gilroy R."/>
        </authorList>
    </citation>
    <scope>NUCLEOTIDE SEQUENCE</scope>
    <source>
        <strain evidence="2">B5-657</strain>
    </source>
</reference>
<dbReference type="Pfam" id="PF14478">
    <property type="entry name" value="DUF4430"/>
    <property type="match status" value="1"/>
</dbReference>
<name>A0A9E2NLT8_9FIRM</name>
<dbReference type="Proteomes" id="UP000824229">
    <property type="component" value="Unassembled WGS sequence"/>
</dbReference>
<evidence type="ECO:0000313" key="2">
    <source>
        <dbReference type="EMBL" id="MBU3804695.1"/>
    </source>
</evidence>
<protein>
    <submittedName>
        <fullName evidence="2">DUF4430 domain-containing protein</fullName>
    </submittedName>
</protein>
<dbReference type="Gene3D" id="2.170.130.30">
    <property type="match status" value="1"/>
</dbReference>
<reference evidence="2" key="1">
    <citation type="journal article" date="2021" name="PeerJ">
        <title>Extensive microbial diversity within the chicken gut microbiome revealed by metagenomics and culture.</title>
        <authorList>
            <person name="Gilroy R."/>
            <person name="Ravi A."/>
            <person name="Getino M."/>
            <person name="Pursley I."/>
            <person name="Horton D.L."/>
            <person name="Alikhan N.F."/>
            <person name="Baker D."/>
            <person name="Gharbi K."/>
            <person name="Hall N."/>
            <person name="Watson M."/>
            <person name="Adriaenssens E.M."/>
            <person name="Foster-Nyarko E."/>
            <person name="Jarju S."/>
            <person name="Secka A."/>
            <person name="Antonio M."/>
            <person name="Oren A."/>
            <person name="Chaudhuri R.R."/>
            <person name="La Ragione R."/>
            <person name="Hildebrand F."/>
            <person name="Pallen M.J."/>
        </authorList>
    </citation>
    <scope>NUCLEOTIDE SEQUENCE</scope>
    <source>
        <strain evidence="2">B5-657</strain>
    </source>
</reference>
<feature type="domain" description="Transcobalamin-like C-terminal" evidence="1">
    <location>
        <begin position="64"/>
        <end position="138"/>
    </location>
</feature>
<comment type="caution">
    <text evidence="2">The sequence shown here is derived from an EMBL/GenBank/DDBJ whole genome shotgun (WGS) entry which is preliminary data.</text>
</comment>
<sequence>MILMQNQTLLGIALTTYLLLNQTHSSSKYTRSTPSTQSVSFEVLGPGGETVILPTKTVPINTNSTVFSVSSDALKASNLPFQTGGSDTGLYITSIAGLSQQDNGPLSGWIYKVNNTFPSEAPSVYKVKPGDLITWVYTNDLGKDVGAPSAIVENRAHKLSINNIQF</sequence>
<accession>A0A9E2NLT8</accession>
<dbReference type="EMBL" id="JAHLFQ010000186">
    <property type="protein sequence ID" value="MBU3804695.1"/>
    <property type="molecule type" value="Genomic_DNA"/>
</dbReference>
<evidence type="ECO:0000259" key="1">
    <source>
        <dbReference type="Pfam" id="PF14478"/>
    </source>
</evidence>